<name>A0AAD2AUC5_9RALS</name>
<protein>
    <recommendedName>
        <fullName evidence="1">Hemerythrin-like domain-containing protein</fullName>
    </recommendedName>
</protein>
<dbReference type="PANTHER" id="PTHR35585">
    <property type="entry name" value="HHE DOMAIN PROTEIN (AFU_ORTHOLOGUE AFUA_4G00730)"/>
    <property type="match status" value="1"/>
</dbReference>
<feature type="domain" description="Hemerythrin-like" evidence="1">
    <location>
        <begin position="14"/>
        <end position="131"/>
    </location>
</feature>
<dbReference type="EMBL" id="CATVXE010000017">
    <property type="protein sequence ID" value="CAJ0691175.1"/>
    <property type="molecule type" value="Genomic_DNA"/>
</dbReference>
<evidence type="ECO:0000313" key="4">
    <source>
        <dbReference type="Proteomes" id="UP001190002"/>
    </source>
</evidence>
<dbReference type="RefSeq" id="WP_063392547.1">
    <property type="nucleotide sequence ID" value="NZ_CATVWW010000013.1"/>
</dbReference>
<evidence type="ECO:0000313" key="2">
    <source>
        <dbReference type="EMBL" id="CAJ0691175.1"/>
    </source>
</evidence>
<reference evidence="2 5" key="1">
    <citation type="submission" date="2023-07" db="EMBL/GenBank/DDBJ databases">
        <authorList>
            <person name="Peeters C."/>
        </authorList>
    </citation>
    <scope>NUCLEOTIDE SEQUENCE</scope>
    <source>
        <strain evidence="3 5">R-77569</strain>
        <strain evidence="2">R-77591</strain>
    </source>
</reference>
<evidence type="ECO:0000259" key="1">
    <source>
        <dbReference type="Pfam" id="PF01814"/>
    </source>
</evidence>
<dbReference type="Proteomes" id="UP001190002">
    <property type="component" value="Unassembled WGS sequence"/>
</dbReference>
<evidence type="ECO:0000313" key="3">
    <source>
        <dbReference type="EMBL" id="CAJ0884765.1"/>
    </source>
</evidence>
<evidence type="ECO:0000313" key="5">
    <source>
        <dbReference type="Proteomes" id="UP001190452"/>
    </source>
</evidence>
<dbReference type="InterPro" id="IPR012312">
    <property type="entry name" value="Hemerythrin-like"/>
</dbReference>
<dbReference type="AlphaFoldDB" id="A0AAD2AUC5"/>
<comment type="caution">
    <text evidence="2">The sequence shown here is derived from an EMBL/GenBank/DDBJ whole genome shotgun (WGS) entry which is preliminary data.</text>
</comment>
<accession>A0AAD2AUC5</accession>
<dbReference type="Gene3D" id="1.20.120.520">
    <property type="entry name" value="nmb1532 protein domain like"/>
    <property type="match status" value="1"/>
</dbReference>
<keyword evidence="5" id="KW-1185">Reference proteome</keyword>
<sequence>MNKSEIPVAQRAVLSMLLDDHREVKKLFKTFQQEKDKPSGEQIVREACEKLTVHTKLEEELFYPFVRDNGGEAFKDILDEALVEHATAKDLIKQLAGMQAGDDLFEAKFTVLAEYVSHHVEEEETELFPKLIRQHVDLSSLQEPMTARKEALLSEGATA</sequence>
<proteinExistence type="predicted"/>
<dbReference type="PANTHER" id="PTHR35585:SF1">
    <property type="entry name" value="HHE DOMAIN PROTEIN (AFU_ORTHOLOGUE AFUA_4G00730)"/>
    <property type="match status" value="1"/>
</dbReference>
<dbReference type="Pfam" id="PF01814">
    <property type="entry name" value="Hemerythrin"/>
    <property type="match status" value="1"/>
</dbReference>
<organism evidence="2 4">
    <name type="scientific">Ralstonia mannitolilytica</name>
    <dbReference type="NCBI Taxonomy" id="105219"/>
    <lineage>
        <taxon>Bacteria</taxon>
        <taxon>Pseudomonadati</taxon>
        <taxon>Pseudomonadota</taxon>
        <taxon>Betaproteobacteria</taxon>
        <taxon>Burkholderiales</taxon>
        <taxon>Burkholderiaceae</taxon>
        <taxon>Ralstonia</taxon>
    </lineage>
</organism>
<gene>
    <name evidence="3" type="ORF">R77569_03566</name>
    <name evidence="2" type="ORF">R77591_03709</name>
</gene>
<dbReference type="CDD" id="cd12108">
    <property type="entry name" value="Hr-like"/>
    <property type="match status" value="1"/>
</dbReference>
<dbReference type="EMBL" id="CAUDKV010000016">
    <property type="protein sequence ID" value="CAJ0884765.1"/>
    <property type="molecule type" value="Genomic_DNA"/>
</dbReference>
<dbReference type="Proteomes" id="UP001190452">
    <property type="component" value="Unassembled WGS sequence"/>
</dbReference>